<reference evidence="3" key="1">
    <citation type="submission" date="2019-11" db="UniProtKB">
        <authorList>
            <consortium name="WormBaseParasite"/>
        </authorList>
    </citation>
    <scope>IDENTIFICATION</scope>
</reference>
<dbReference type="AlphaFoldDB" id="A0A5K3FZX1"/>
<evidence type="ECO:0000313" key="3">
    <source>
        <dbReference type="WBParaSite" id="MCU_011502-RA"/>
    </source>
</evidence>
<dbReference type="SMART" id="SM00198">
    <property type="entry name" value="SCP"/>
    <property type="match status" value="1"/>
</dbReference>
<dbReference type="InterPro" id="IPR035940">
    <property type="entry name" value="CAP_sf"/>
</dbReference>
<evidence type="ECO:0000259" key="2">
    <source>
        <dbReference type="SMART" id="SM00198"/>
    </source>
</evidence>
<dbReference type="SUPFAM" id="SSF55797">
    <property type="entry name" value="PR-1-like"/>
    <property type="match status" value="1"/>
</dbReference>
<feature type="domain" description="SCP" evidence="2">
    <location>
        <begin position="22"/>
        <end position="162"/>
    </location>
</feature>
<feature type="chain" id="PRO_5024310314" evidence="1">
    <location>
        <begin position="17"/>
        <end position="185"/>
    </location>
</feature>
<sequence length="185" mass="21274">MRRVIYFVALIWCAVADIPTEDQRTQVVEFFTNLRESVDPPASNMMLMRYSLELETKAQNFLDICSSTGLDRNILPKDAIQFGGYVDQRGLAYVDMLNYYASERQYYNYDQNRCTRSCSVYKEMVLATSTAVGCAKGKCNPRGVSSNRNLTICLLKKTEWNPEERPYRRGDSCSECPDGFDCQRK</sequence>
<dbReference type="CDD" id="cd05380">
    <property type="entry name" value="CAP_euk"/>
    <property type="match status" value="1"/>
</dbReference>
<dbReference type="Pfam" id="PF00188">
    <property type="entry name" value="CAP"/>
    <property type="match status" value="1"/>
</dbReference>
<name>A0A5K3FZX1_MESCO</name>
<accession>A0A5K3FZX1</accession>
<dbReference type="Gene3D" id="3.40.33.10">
    <property type="entry name" value="CAP"/>
    <property type="match status" value="1"/>
</dbReference>
<feature type="signal peptide" evidence="1">
    <location>
        <begin position="1"/>
        <end position="16"/>
    </location>
</feature>
<proteinExistence type="predicted"/>
<dbReference type="InterPro" id="IPR014044">
    <property type="entry name" value="CAP_dom"/>
</dbReference>
<protein>
    <submittedName>
        <fullName evidence="3">SCP domain-containing protein</fullName>
    </submittedName>
</protein>
<dbReference type="WBParaSite" id="MCU_011502-RA">
    <property type="protein sequence ID" value="MCU_011502-RA"/>
    <property type="gene ID" value="MCU_011502"/>
</dbReference>
<organism evidence="3">
    <name type="scientific">Mesocestoides corti</name>
    <name type="common">Flatworm</name>
    <dbReference type="NCBI Taxonomy" id="53468"/>
    <lineage>
        <taxon>Eukaryota</taxon>
        <taxon>Metazoa</taxon>
        <taxon>Spiralia</taxon>
        <taxon>Lophotrochozoa</taxon>
        <taxon>Platyhelminthes</taxon>
        <taxon>Cestoda</taxon>
        <taxon>Eucestoda</taxon>
        <taxon>Cyclophyllidea</taxon>
        <taxon>Mesocestoididae</taxon>
        <taxon>Mesocestoides</taxon>
    </lineage>
</organism>
<keyword evidence="1" id="KW-0732">Signal</keyword>
<evidence type="ECO:0000256" key="1">
    <source>
        <dbReference type="SAM" id="SignalP"/>
    </source>
</evidence>